<keyword evidence="6 7" id="KW-0503">Monooxygenase</keyword>
<dbReference type="AlphaFoldDB" id="A0A2T0MT41"/>
<dbReference type="Pfam" id="PF00067">
    <property type="entry name" value="p450"/>
    <property type="match status" value="1"/>
</dbReference>
<evidence type="ECO:0000313" key="10">
    <source>
        <dbReference type="Proteomes" id="UP000238312"/>
    </source>
</evidence>
<dbReference type="PANTHER" id="PTHR46696">
    <property type="entry name" value="P450, PUTATIVE (EUROFUNG)-RELATED"/>
    <property type="match status" value="1"/>
</dbReference>
<dbReference type="InterPro" id="IPR001128">
    <property type="entry name" value="Cyt_P450"/>
</dbReference>
<keyword evidence="2 7" id="KW-0349">Heme</keyword>
<accession>A0A2T0MT41</accession>
<dbReference type="OrthoDB" id="4133219at2"/>
<keyword evidence="5 7" id="KW-0408">Iron</keyword>
<evidence type="ECO:0000256" key="4">
    <source>
        <dbReference type="ARBA" id="ARBA00023002"/>
    </source>
</evidence>
<dbReference type="Gene3D" id="1.10.630.10">
    <property type="entry name" value="Cytochrome P450"/>
    <property type="match status" value="1"/>
</dbReference>
<dbReference type="Proteomes" id="UP000238312">
    <property type="component" value="Unassembled WGS sequence"/>
</dbReference>
<name>A0A2T0MT41_9ACTN</name>
<dbReference type="GO" id="GO:0016705">
    <property type="term" value="F:oxidoreductase activity, acting on paired donors, with incorporation or reduction of molecular oxygen"/>
    <property type="evidence" value="ECO:0007669"/>
    <property type="project" value="InterPro"/>
</dbReference>
<dbReference type="GO" id="GO:0020037">
    <property type="term" value="F:heme binding"/>
    <property type="evidence" value="ECO:0007669"/>
    <property type="project" value="InterPro"/>
</dbReference>
<keyword evidence="10" id="KW-1185">Reference proteome</keyword>
<dbReference type="EMBL" id="PVNG01000014">
    <property type="protein sequence ID" value="PRX61776.1"/>
    <property type="molecule type" value="Genomic_DNA"/>
</dbReference>
<keyword evidence="3 7" id="KW-0479">Metal-binding</keyword>
<evidence type="ECO:0000256" key="1">
    <source>
        <dbReference type="ARBA" id="ARBA00010617"/>
    </source>
</evidence>
<gene>
    <name evidence="9" type="ORF">B0I32_114145</name>
</gene>
<evidence type="ECO:0000256" key="3">
    <source>
        <dbReference type="ARBA" id="ARBA00022723"/>
    </source>
</evidence>
<keyword evidence="4 7" id="KW-0560">Oxidoreductase</keyword>
<evidence type="ECO:0000256" key="7">
    <source>
        <dbReference type="RuleBase" id="RU000461"/>
    </source>
</evidence>
<feature type="region of interest" description="Disordered" evidence="8">
    <location>
        <begin position="67"/>
        <end position="86"/>
    </location>
</feature>
<evidence type="ECO:0000256" key="8">
    <source>
        <dbReference type="SAM" id="MobiDB-lite"/>
    </source>
</evidence>
<dbReference type="PROSITE" id="PS00086">
    <property type="entry name" value="CYTOCHROME_P450"/>
    <property type="match status" value="1"/>
</dbReference>
<dbReference type="FunFam" id="1.10.630.10:FF:000018">
    <property type="entry name" value="Cytochrome P450 monooxygenase"/>
    <property type="match status" value="1"/>
</dbReference>
<comment type="similarity">
    <text evidence="1 7">Belongs to the cytochrome P450 family.</text>
</comment>
<reference evidence="9 10" key="1">
    <citation type="submission" date="2018-03" db="EMBL/GenBank/DDBJ databases">
        <title>Genomic Encyclopedia of Type Strains, Phase III (KMG-III): the genomes of soil and plant-associated and newly described type strains.</title>
        <authorList>
            <person name="Whitman W."/>
        </authorList>
    </citation>
    <scope>NUCLEOTIDE SEQUENCE [LARGE SCALE GENOMIC DNA]</scope>
    <source>
        <strain evidence="9 10">CGMCC 4.7104</strain>
    </source>
</reference>
<evidence type="ECO:0000256" key="2">
    <source>
        <dbReference type="ARBA" id="ARBA00022617"/>
    </source>
</evidence>
<dbReference type="SUPFAM" id="SSF48264">
    <property type="entry name" value="Cytochrome P450"/>
    <property type="match status" value="1"/>
</dbReference>
<dbReference type="InterPro" id="IPR002397">
    <property type="entry name" value="Cyt_P450_B"/>
</dbReference>
<organism evidence="9 10">
    <name type="scientific">Nonomuraea fuscirosea</name>
    <dbReference type="NCBI Taxonomy" id="1291556"/>
    <lineage>
        <taxon>Bacteria</taxon>
        <taxon>Bacillati</taxon>
        <taxon>Actinomycetota</taxon>
        <taxon>Actinomycetes</taxon>
        <taxon>Streptosporangiales</taxon>
        <taxon>Streptosporangiaceae</taxon>
        <taxon>Nonomuraea</taxon>
    </lineage>
</organism>
<proteinExistence type="inferred from homology"/>
<evidence type="ECO:0000256" key="5">
    <source>
        <dbReference type="ARBA" id="ARBA00023004"/>
    </source>
</evidence>
<protein>
    <submittedName>
        <fullName evidence="9">Cytochrome P450</fullName>
    </submittedName>
</protein>
<dbReference type="PRINTS" id="PR00385">
    <property type="entry name" value="P450"/>
</dbReference>
<evidence type="ECO:0000256" key="6">
    <source>
        <dbReference type="ARBA" id="ARBA00023033"/>
    </source>
</evidence>
<evidence type="ECO:0000313" key="9">
    <source>
        <dbReference type="EMBL" id="PRX61776.1"/>
    </source>
</evidence>
<dbReference type="InterPro" id="IPR017972">
    <property type="entry name" value="Cyt_P450_CS"/>
</dbReference>
<comment type="caution">
    <text evidence="9">The sequence shown here is derived from an EMBL/GenBank/DDBJ whole genome shotgun (WGS) entry which is preliminary data.</text>
</comment>
<sequence length="407" mass="45033">MGRILTIDPAATLETTRGCPYAPPEQHLRLLREQPVAKVTLPAGGEAWVAARYDDIRTILTDPRFTADRRHPSMPRLAQDTGSGLADSPLPKMMLEMDPPEHGPARRAVIGEFTVRRMAALRPRIQQIVDEHLDAMLDGPKPADLVRALAMPVPSLVICELLGVPYADHDFFQLHSARLLDRRTTQDERGHAVLELALYLDKLIKAKEQEPTDDLLSRQIAKQRENDGAVDGPALLSLAFLLLIAGHETTANMISLGTYQLLRDPEALAALRADPAKTVNAVEEMLRYFTIAEFAMVRVATADVELGGTVIPANSGVLMLANAGNRDPETFTDAQRFDVDRGARNHLAFGYGAHQCLGQNLARVELEIVFETLLRRMPGLRLAVPEEELAFKEDSTVYGMYELPVTW</sequence>
<dbReference type="GO" id="GO:0004497">
    <property type="term" value="F:monooxygenase activity"/>
    <property type="evidence" value="ECO:0007669"/>
    <property type="project" value="UniProtKB-KW"/>
</dbReference>
<dbReference type="PANTHER" id="PTHR46696:SF1">
    <property type="entry name" value="CYTOCHROME P450 YJIB-RELATED"/>
    <property type="match status" value="1"/>
</dbReference>
<dbReference type="GO" id="GO:0005506">
    <property type="term" value="F:iron ion binding"/>
    <property type="evidence" value="ECO:0007669"/>
    <property type="project" value="InterPro"/>
</dbReference>
<dbReference type="PRINTS" id="PR00359">
    <property type="entry name" value="BP450"/>
</dbReference>
<dbReference type="CDD" id="cd11030">
    <property type="entry name" value="CYP105-like"/>
    <property type="match status" value="1"/>
</dbReference>
<dbReference type="InterPro" id="IPR036396">
    <property type="entry name" value="Cyt_P450_sf"/>
</dbReference>